<keyword evidence="2" id="KW-1185">Reference proteome</keyword>
<dbReference type="Proteomes" id="UP000886520">
    <property type="component" value="Chromosome 11"/>
</dbReference>
<proteinExistence type="predicted"/>
<name>A0A9D4ZF72_ADICA</name>
<organism evidence="1 2">
    <name type="scientific">Adiantum capillus-veneris</name>
    <name type="common">Maidenhair fern</name>
    <dbReference type="NCBI Taxonomy" id="13818"/>
    <lineage>
        <taxon>Eukaryota</taxon>
        <taxon>Viridiplantae</taxon>
        <taxon>Streptophyta</taxon>
        <taxon>Embryophyta</taxon>
        <taxon>Tracheophyta</taxon>
        <taxon>Polypodiopsida</taxon>
        <taxon>Polypodiidae</taxon>
        <taxon>Polypodiales</taxon>
        <taxon>Pteridineae</taxon>
        <taxon>Pteridaceae</taxon>
        <taxon>Vittarioideae</taxon>
        <taxon>Adiantum</taxon>
    </lineage>
</organism>
<sequence>MSSGASHTLVPALISYLPPATPITLFSYKFSTIATLPAVHSTINNAACPFPFIKLMALAIAANPVYSSSTHTTVATSAHINPFANSTELPIPIAISATNIVAAESWSHLAKAVTTASVAETVKVVKALARSQQVKKNGEESKGIDSEQSRRFTHDFQNAEVEDIGATVVEVLGHGGLQGLSGFLLLCRVMQVHW</sequence>
<dbReference type="AlphaFoldDB" id="A0A9D4ZF72"/>
<accession>A0A9D4ZF72</accession>
<reference evidence="1" key="1">
    <citation type="submission" date="2021-01" db="EMBL/GenBank/DDBJ databases">
        <title>Adiantum capillus-veneris genome.</title>
        <authorList>
            <person name="Fang Y."/>
            <person name="Liao Q."/>
        </authorList>
    </citation>
    <scope>NUCLEOTIDE SEQUENCE</scope>
    <source>
        <strain evidence="1">H3</strain>
        <tissue evidence="1">Leaf</tissue>
    </source>
</reference>
<gene>
    <name evidence="1" type="ORF">GOP47_0011222</name>
</gene>
<evidence type="ECO:0000313" key="1">
    <source>
        <dbReference type="EMBL" id="KAI5073209.1"/>
    </source>
</evidence>
<evidence type="ECO:0000313" key="2">
    <source>
        <dbReference type="Proteomes" id="UP000886520"/>
    </source>
</evidence>
<comment type="caution">
    <text evidence="1">The sequence shown here is derived from an EMBL/GenBank/DDBJ whole genome shotgun (WGS) entry which is preliminary data.</text>
</comment>
<dbReference type="EMBL" id="JABFUD020000011">
    <property type="protein sequence ID" value="KAI5073209.1"/>
    <property type="molecule type" value="Genomic_DNA"/>
</dbReference>
<protein>
    <submittedName>
        <fullName evidence="1">Uncharacterized protein</fullName>
    </submittedName>
</protein>